<dbReference type="Proteomes" id="UP000183639">
    <property type="component" value="Unassembled WGS sequence"/>
</dbReference>
<evidence type="ECO:0000313" key="2">
    <source>
        <dbReference type="Proteomes" id="UP000183639"/>
    </source>
</evidence>
<dbReference type="InterPro" id="IPR036390">
    <property type="entry name" value="WH_DNA-bd_sf"/>
</dbReference>
<dbReference type="OrthoDB" id="1258529at2"/>
<evidence type="ECO:0000313" key="1">
    <source>
        <dbReference type="EMBL" id="SFH98443.1"/>
    </source>
</evidence>
<dbReference type="RefSeq" id="WP_075443229.1">
    <property type="nucleotide sequence ID" value="NZ_FOQK01000010.1"/>
</dbReference>
<accession>A0A1I3EHV3</accession>
<dbReference type="EMBL" id="FOQK01000010">
    <property type="protein sequence ID" value="SFH98443.1"/>
    <property type="molecule type" value="Genomic_DNA"/>
</dbReference>
<reference evidence="1 2" key="1">
    <citation type="submission" date="2016-10" db="EMBL/GenBank/DDBJ databases">
        <authorList>
            <person name="de Groot N.N."/>
        </authorList>
    </citation>
    <scope>NUCLEOTIDE SEQUENCE [LARGE SCALE GENOMIC DNA]</scope>
    <source>
        <strain evidence="1 2">Z108</strain>
    </source>
</reference>
<protein>
    <submittedName>
        <fullName evidence="1">Uncharacterized protein</fullName>
    </submittedName>
</protein>
<gene>
    <name evidence="1" type="ORF">SAMN04487861_11048</name>
</gene>
<dbReference type="AlphaFoldDB" id="A0A1I3EHV3"/>
<dbReference type="SUPFAM" id="SSF46785">
    <property type="entry name" value="Winged helix' DNA-binding domain"/>
    <property type="match status" value="1"/>
</dbReference>
<proteinExistence type="predicted"/>
<sequence length="162" mass="19524">MIETDPKLVRIHHLDLLEYFSDSEERLISQLDWLLDRTGNVREGRYWVYYSTSRWASELHLSPSTVQRTIAHLIRIGVLISRNYNHHAYDRTRWLTINYDRLGEMGIRARHFCENDRARKAHILVEQWEEEQEKQNVAPRHYGKDSFFYQLPKEVQAMMLAH</sequence>
<name>A0A1I3EHV3_SELRU</name>
<organism evidence="1 2">
    <name type="scientific">Selenomonas ruminantium</name>
    <dbReference type="NCBI Taxonomy" id="971"/>
    <lineage>
        <taxon>Bacteria</taxon>
        <taxon>Bacillati</taxon>
        <taxon>Bacillota</taxon>
        <taxon>Negativicutes</taxon>
        <taxon>Selenomonadales</taxon>
        <taxon>Selenomonadaceae</taxon>
        <taxon>Selenomonas</taxon>
    </lineage>
</organism>